<evidence type="ECO:0000313" key="4">
    <source>
        <dbReference type="EMBL" id="CAG9539631.1"/>
    </source>
</evidence>
<feature type="transmembrane region" description="Helical" evidence="2">
    <location>
        <begin position="173"/>
        <end position="196"/>
    </location>
</feature>
<proteinExistence type="predicted"/>
<dbReference type="Gene3D" id="2.10.25.10">
    <property type="entry name" value="Laminin"/>
    <property type="match status" value="1"/>
</dbReference>
<dbReference type="PANTHER" id="PTHR12332:SF1">
    <property type="entry name" value="KEREN-RELATED"/>
    <property type="match status" value="1"/>
</dbReference>
<reference evidence="4" key="1">
    <citation type="submission" date="2021-09" db="EMBL/GenBank/DDBJ databases">
        <authorList>
            <consortium name="Pathogen Informatics"/>
        </authorList>
    </citation>
    <scope>NUCLEOTIDE SEQUENCE</scope>
</reference>
<gene>
    <name evidence="4" type="ORF">CJOHNSTONI_LOCUS9213</name>
</gene>
<dbReference type="GO" id="GO:0007173">
    <property type="term" value="P:epidermal growth factor receptor signaling pathway"/>
    <property type="evidence" value="ECO:0007669"/>
    <property type="project" value="InterPro"/>
</dbReference>
<dbReference type="InterPro" id="IPR043403">
    <property type="entry name" value="Gurken/Spitz"/>
</dbReference>
<evidence type="ECO:0000256" key="2">
    <source>
        <dbReference type="SAM" id="Phobius"/>
    </source>
</evidence>
<feature type="disulfide bond" evidence="1">
    <location>
        <begin position="144"/>
        <end position="153"/>
    </location>
</feature>
<sequence>LKNRSDSSIVLNFVANAVKLWESEFSGIYSLSHKLAKLSQQQHRSCSRHNKPNTYFENRCITCVTAVAPRILQIILFTLLQLIGLPVLVNGCSTRSRYDQKKLITNRFVELNNCTEIYWGYCRNGGVCKMTIDISQRSIPVCSCPTGFHGRQCELINDPNIYFSRQQGQMEMAAMSGSMIALIFIILFLSFTLYVYKRCMKYGIEGNNSSSAFDTFELSSPTNEQKQDSDTVINELEKNEIMGTRAKHLQLGKKVNHSSNVFEMFTLTGYPDPEYSQHQNLFSKATKNRNMPRRARNCSSNIILPEI</sequence>
<dbReference type="AlphaFoldDB" id="A0A8J2MBM4"/>
<comment type="caution">
    <text evidence="1">Lacks conserved residue(s) required for the propagation of feature annotation.</text>
</comment>
<comment type="caution">
    <text evidence="4">The sequence shown here is derived from an EMBL/GenBank/DDBJ whole genome shotgun (WGS) entry which is preliminary data.</text>
</comment>
<keyword evidence="5" id="KW-1185">Reference proteome</keyword>
<dbReference type="GO" id="GO:0048018">
    <property type="term" value="F:receptor ligand activity"/>
    <property type="evidence" value="ECO:0007669"/>
    <property type="project" value="InterPro"/>
</dbReference>
<keyword evidence="1" id="KW-1015">Disulfide bond</keyword>
<keyword evidence="1" id="KW-0245">EGF-like domain</keyword>
<evidence type="ECO:0000256" key="1">
    <source>
        <dbReference type="PROSITE-ProRule" id="PRU00076"/>
    </source>
</evidence>
<dbReference type="CDD" id="cd00054">
    <property type="entry name" value="EGF_CA"/>
    <property type="match status" value="1"/>
</dbReference>
<keyword evidence="2" id="KW-0812">Transmembrane</keyword>
<dbReference type="PROSITE" id="PS00022">
    <property type="entry name" value="EGF_1"/>
    <property type="match status" value="1"/>
</dbReference>
<dbReference type="OrthoDB" id="283575at2759"/>
<protein>
    <recommendedName>
        <fullName evidence="3">EGF-like domain-containing protein</fullName>
    </recommendedName>
</protein>
<evidence type="ECO:0000313" key="5">
    <source>
        <dbReference type="Proteomes" id="UP000746747"/>
    </source>
</evidence>
<keyword evidence="2" id="KW-0472">Membrane</keyword>
<organism evidence="4 5">
    <name type="scientific">Cercopithifilaria johnstoni</name>
    <dbReference type="NCBI Taxonomy" id="2874296"/>
    <lineage>
        <taxon>Eukaryota</taxon>
        <taxon>Metazoa</taxon>
        <taxon>Ecdysozoa</taxon>
        <taxon>Nematoda</taxon>
        <taxon>Chromadorea</taxon>
        <taxon>Rhabditida</taxon>
        <taxon>Spirurina</taxon>
        <taxon>Spiruromorpha</taxon>
        <taxon>Filarioidea</taxon>
        <taxon>Onchocercidae</taxon>
        <taxon>Cercopithifilaria</taxon>
    </lineage>
</organism>
<keyword evidence="2" id="KW-1133">Transmembrane helix</keyword>
<dbReference type="InterPro" id="IPR000742">
    <property type="entry name" value="EGF"/>
</dbReference>
<feature type="non-terminal residue" evidence="4">
    <location>
        <position position="1"/>
    </location>
</feature>
<accession>A0A8J2MBM4</accession>
<feature type="transmembrane region" description="Helical" evidence="2">
    <location>
        <begin position="71"/>
        <end position="92"/>
    </location>
</feature>
<dbReference type="SUPFAM" id="SSF57196">
    <property type="entry name" value="EGF/Laminin"/>
    <property type="match status" value="1"/>
</dbReference>
<evidence type="ECO:0000259" key="3">
    <source>
        <dbReference type="PROSITE" id="PS50026"/>
    </source>
</evidence>
<dbReference type="EMBL" id="CAKAEH010001817">
    <property type="protein sequence ID" value="CAG9539631.1"/>
    <property type="molecule type" value="Genomic_DNA"/>
</dbReference>
<dbReference type="PROSITE" id="PS50026">
    <property type="entry name" value="EGF_3"/>
    <property type="match status" value="1"/>
</dbReference>
<feature type="domain" description="EGF-like" evidence="3">
    <location>
        <begin position="110"/>
        <end position="154"/>
    </location>
</feature>
<dbReference type="GO" id="GO:0005154">
    <property type="term" value="F:epidermal growth factor receptor binding"/>
    <property type="evidence" value="ECO:0007669"/>
    <property type="project" value="InterPro"/>
</dbReference>
<dbReference type="PROSITE" id="PS01186">
    <property type="entry name" value="EGF_2"/>
    <property type="match status" value="1"/>
</dbReference>
<name>A0A8J2MBM4_9BILA</name>
<dbReference type="Proteomes" id="UP000746747">
    <property type="component" value="Unassembled WGS sequence"/>
</dbReference>
<dbReference type="PANTHER" id="PTHR12332">
    <property type="entry name" value="KEREN-RELATED"/>
    <property type="match status" value="1"/>
</dbReference>